<feature type="compositionally biased region" description="Basic and acidic residues" evidence="1">
    <location>
        <begin position="156"/>
        <end position="165"/>
    </location>
</feature>
<organism evidence="2 3">
    <name type="scientific">Aspergillus ellipticus CBS 707.79</name>
    <dbReference type="NCBI Taxonomy" id="1448320"/>
    <lineage>
        <taxon>Eukaryota</taxon>
        <taxon>Fungi</taxon>
        <taxon>Dikarya</taxon>
        <taxon>Ascomycota</taxon>
        <taxon>Pezizomycotina</taxon>
        <taxon>Eurotiomycetes</taxon>
        <taxon>Eurotiomycetidae</taxon>
        <taxon>Eurotiales</taxon>
        <taxon>Aspergillaceae</taxon>
        <taxon>Aspergillus</taxon>
        <taxon>Aspergillus subgen. Circumdati</taxon>
    </lineage>
</organism>
<dbReference type="OrthoDB" id="5346728at2759"/>
<feature type="region of interest" description="Disordered" evidence="1">
    <location>
        <begin position="156"/>
        <end position="183"/>
    </location>
</feature>
<sequence length="245" mass="28333">MRTHSEASTCVKKKASGTPNLAELSEKVPIRKLSDWEIYFIDSLDRKLEWLHNQISPGRRPYHFAMLANHWLNKETWIVIDPPSRISIDTRRRFGDPRVNVPFPDPHSGLKPKYPKTPRKAACVPRVNSWRAAVNRHRRASGLHDVVNAVKLYDRSTEDTPDGKVDPASWMLRKPPQGTGMSARQRQVYYEGGAGWQETFDDWQKVRRGYRIGKAIKEGRVNRTRAKQVALGITRYYRMISWKGS</sequence>
<keyword evidence="3" id="KW-1185">Reference proteome</keyword>
<evidence type="ECO:0000313" key="3">
    <source>
        <dbReference type="Proteomes" id="UP000247810"/>
    </source>
</evidence>
<proteinExistence type="predicted"/>
<feature type="region of interest" description="Disordered" evidence="1">
    <location>
        <begin position="99"/>
        <end position="118"/>
    </location>
</feature>
<accession>A0A319DCX0</accession>
<protein>
    <submittedName>
        <fullName evidence="2">Uncharacterized protein</fullName>
    </submittedName>
</protein>
<dbReference type="STRING" id="1448320.A0A319DCX0"/>
<name>A0A319DCX0_9EURO</name>
<dbReference type="AlphaFoldDB" id="A0A319DCX0"/>
<dbReference type="Proteomes" id="UP000247810">
    <property type="component" value="Unassembled WGS sequence"/>
</dbReference>
<dbReference type="EMBL" id="KZ825856">
    <property type="protein sequence ID" value="PYH95260.1"/>
    <property type="molecule type" value="Genomic_DNA"/>
</dbReference>
<evidence type="ECO:0000313" key="2">
    <source>
        <dbReference type="EMBL" id="PYH95260.1"/>
    </source>
</evidence>
<gene>
    <name evidence="2" type="ORF">BO71DRAFT_418722</name>
</gene>
<evidence type="ECO:0000256" key="1">
    <source>
        <dbReference type="SAM" id="MobiDB-lite"/>
    </source>
</evidence>
<dbReference type="VEuPathDB" id="FungiDB:BO71DRAFT_418722"/>
<reference evidence="2 3" key="1">
    <citation type="submission" date="2018-02" db="EMBL/GenBank/DDBJ databases">
        <title>The genomes of Aspergillus section Nigri reveals drivers in fungal speciation.</title>
        <authorList>
            <consortium name="DOE Joint Genome Institute"/>
            <person name="Vesth T.C."/>
            <person name="Nybo J."/>
            <person name="Theobald S."/>
            <person name="Brandl J."/>
            <person name="Frisvad J.C."/>
            <person name="Nielsen K.F."/>
            <person name="Lyhne E.K."/>
            <person name="Kogle M.E."/>
            <person name="Kuo A."/>
            <person name="Riley R."/>
            <person name="Clum A."/>
            <person name="Nolan M."/>
            <person name="Lipzen A."/>
            <person name="Salamov A."/>
            <person name="Henrissat B."/>
            <person name="Wiebenga A."/>
            <person name="De vries R.P."/>
            <person name="Grigoriev I.V."/>
            <person name="Mortensen U.H."/>
            <person name="Andersen M.R."/>
            <person name="Baker S.E."/>
        </authorList>
    </citation>
    <scope>NUCLEOTIDE SEQUENCE [LARGE SCALE GENOMIC DNA]</scope>
    <source>
        <strain evidence="2 3">CBS 707.79</strain>
    </source>
</reference>